<dbReference type="EMBL" id="RJSF01000048">
    <property type="protein sequence ID" value="RNM11507.1"/>
    <property type="molecule type" value="Genomic_DNA"/>
</dbReference>
<proteinExistence type="predicted"/>
<sequence length="315" mass="33478">MHRVTTQLADWPSVTDTHLDLPGRRARILEVPGRPSSGGRPQLLVHGLGGSSVTWVPVMEGLAEHGPVVAVDLPGFGRTPIEASDPLTVEGYVDFVLEVANALGWDRFTLHGNSMGGLVGTLLGAAHPHRLDRLVLVSPALPPRSPLGFLRPSRATIDGVLPLATSSLGALALGAVGLAGPELDQRRNRALLSLIYSEPEGIDPAVLGLMAAEFADAGAGVDRRRALLALTRSISRLWANPRSTWSAIRAVQAPTLLLGGTHDALVPAKVLRAVIASRPDWEGHVLDDRRHALMLEDPESYLDLVAGWLTRAVAV</sequence>
<gene>
    <name evidence="2" type="ORF">EFL26_22630</name>
</gene>
<keyword evidence="3" id="KW-1185">Reference proteome</keyword>
<reference evidence="2 3" key="1">
    <citation type="submission" date="2018-11" db="EMBL/GenBank/DDBJ databases">
        <authorList>
            <person name="Li F."/>
        </authorList>
    </citation>
    <scope>NUCLEOTIDE SEQUENCE [LARGE SCALE GENOMIC DNA]</scope>
    <source>
        <strain evidence="2 3">Gsoil 818</strain>
    </source>
</reference>
<dbReference type="PANTHER" id="PTHR43798:SF33">
    <property type="entry name" value="HYDROLASE, PUTATIVE (AFU_ORTHOLOGUE AFUA_2G14860)-RELATED"/>
    <property type="match status" value="1"/>
</dbReference>
<dbReference type="SUPFAM" id="SSF53474">
    <property type="entry name" value="alpha/beta-Hydrolases"/>
    <property type="match status" value="1"/>
</dbReference>
<dbReference type="GO" id="GO:0016787">
    <property type="term" value="F:hydrolase activity"/>
    <property type="evidence" value="ECO:0007669"/>
    <property type="project" value="UniProtKB-KW"/>
</dbReference>
<evidence type="ECO:0000313" key="2">
    <source>
        <dbReference type="EMBL" id="RNM11507.1"/>
    </source>
</evidence>
<protein>
    <submittedName>
        <fullName evidence="2">Alpha/beta hydrolase</fullName>
    </submittedName>
</protein>
<dbReference type="PANTHER" id="PTHR43798">
    <property type="entry name" value="MONOACYLGLYCEROL LIPASE"/>
    <property type="match status" value="1"/>
</dbReference>
<evidence type="ECO:0000313" key="3">
    <source>
        <dbReference type="Proteomes" id="UP000279994"/>
    </source>
</evidence>
<comment type="caution">
    <text evidence="2">The sequence shown here is derived from an EMBL/GenBank/DDBJ whole genome shotgun (WGS) entry which is preliminary data.</text>
</comment>
<name>A0A3N0GGC2_9ACTN</name>
<accession>A0A3N0GGC2</accession>
<dbReference type="GO" id="GO:0016020">
    <property type="term" value="C:membrane"/>
    <property type="evidence" value="ECO:0007669"/>
    <property type="project" value="TreeGrafter"/>
</dbReference>
<dbReference type="PRINTS" id="PR00111">
    <property type="entry name" value="ABHYDROLASE"/>
</dbReference>
<feature type="domain" description="AB hydrolase-1" evidence="1">
    <location>
        <begin position="43"/>
        <end position="298"/>
    </location>
</feature>
<dbReference type="InterPro" id="IPR029058">
    <property type="entry name" value="AB_hydrolase_fold"/>
</dbReference>
<dbReference type="InterPro" id="IPR000073">
    <property type="entry name" value="AB_hydrolase_1"/>
</dbReference>
<evidence type="ECO:0000259" key="1">
    <source>
        <dbReference type="Pfam" id="PF00561"/>
    </source>
</evidence>
<keyword evidence="2" id="KW-0378">Hydrolase</keyword>
<dbReference type="InterPro" id="IPR050266">
    <property type="entry name" value="AB_hydrolase_sf"/>
</dbReference>
<dbReference type="OrthoDB" id="9801162at2"/>
<dbReference type="Pfam" id="PF00561">
    <property type="entry name" value="Abhydrolase_1"/>
    <property type="match status" value="1"/>
</dbReference>
<dbReference type="Proteomes" id="UP000279994">
    <property type="component" value="Unassembled WGS sequence"/>
</dbReference>
<dbReference type="AlphaFoldDB" id="A0A3N0GGC2"/>
<dbReference type="Gene3D" id="3.40.50.1820">
    <property type="entry name" value="alpha/beta hydrolase"/>
    <property type="match status" value="1"/>
</dbReference>
<organism evidence="2 3">
    <name type="scientific">Nocardioides pocheonensis</name>
    <dbReference type="NCBI Taxonomy" id="661485"/>
    <lineage>
        <taxon>Bacteria</taxon>
        <taxon>Bacillati</taxon>
        <taxon>Actinomycetota</taxon>
        <taxon>Actinomycetes</taxon>
        <taxon>Propionibacteriales</taxon>
        <taxon>Nocardioidaceae</taxon>
        <taxon>Nocardioides</taxon>
    </lineage>
</organism>